<evidence type="ECO:0000256" key="4">
    <source>
        <dbReference type="ARBA" id="ARBA00022917"/>
    </source>
</evidence>
<protein>
    <recommendedName>
        <fullName evidence="2">methionyl-tRNA formyltransferase</fullName>
        <ecNumber evidence="2">2.1.2.9</ecNumber>
    </recommendedName>
</protein>
<dbReference type="EMBL" id="LACI01000962">
    <property type="protein sequence ID" value="KJU85572.1"/>
    <property type="molecule type" value="Genomic_DNA"/>
</dbReference>
<dbReference type="InterPro" id="IPR005794">
    <property type="entry name" value="Fmt"/>
</dbReference>
<comment type="caution">
    <text evidence="7">The sequence shown here is derived from an EMBL/GenBank/DDBJ whole genome shotgun (WGS) entry which is preliminary data.</text>
</comment>
<evidence type="ECO:0000256" key="3">
    <source>
        <dbReference type="ARBA" id="ARBA00022679"/>
    </source>
</evidence>
<dbReference type="EC" id="2.1.2.9" evidence="2"/>
<dbReference type="Gene3D" id="3.40.50.12230">
    <property type="match status" value="1"/>
</dbReference>
<dbReference type="InterPro" id="IPR005793">
    <property type="entry name" value="Formyl_trans_C"/>
</dbReference>
<organism evidence="7 8">
    <name type="scientific">Candidatus Magnetobacterium bavaricum</name>
    <dbReference type="NCBI Taxonomy" id="29290"/>
    <lineage>
        <taxon>Bacteria</taxon>
        <taxon>Pseudomonadati</taxon>
        <taxon>Nitrospirota</taxon>
        <taxon>Thermodesulfovibrionia</taxon>
        <taxon>Thermodesulfovibrionales</taxon>
        <taxon>Candidatus Magnetobacteriaceae</taxon>
        <taxon>Candidatus Magnetobacterium</taxon>
    </lineage>
</organism>
<dbReference type="CDD" id="cd08646">
    <property type="entry name" value="FMT_core_Met-tRNA-FMT_N"/>
    <property type="match status" value="1"/>
</dbReference>
<accession>A0A0F3GUP7</accession>
<gene>
    <name evidence="7" type="ORF">MBAV_002230</name>
</gene>
<feature type="domain" description="Formyl transferase N-terminal" evidence="5">
    <location>
        <begin position="6"/>
        <end position="122"/>
    </location>
</feature>
<dbReference type="InterPro" id="IPR044135">
    <property type="entry name" value="Met-tRNA-FMT_C"/>
</dbReference>
<evidence type="ECO:0000259" key="6">
    <source>
        <dbReference type="Pfam" id="PF02911"/>
    </source>
</evidence>
<dbReference type="AlphaFoldDB" id="A0A0F3GUP7"/>
<dbReference type="GO" id="GO:0004479">
    <property type="term" value="F:methionyl-tRNA formyltransferase activity"/>
    <property type="evidence" value="ECO:0007669"/>
    <property type="project" value="UniProtKB-EC"/>
</dbReference>
<evidence type="ECO:0000256" key="2">
    <source>
        <dbReference type="ARBA" id="ARBA00012261"/>
    </source>
</evidence>
<dbReference type="PANTHER" id="PTHR11138">
    <property type="entry name" value="METHIONYL-TRNA FORMYLTRANSFERASE"/>
    <property type="match status" value="1"/>
</dbReference>
<name>A0A0F3GUP7_9BACT</name>
<dbReference type="CDD" id="cd08704">
    <property type="entry name" value="Met_tRNA_FMT_C"/>
    <property type="match status" value="1"/>
</dbReference>
<comment type="similarity">
    <text evidence="1">Belongs to the Fmt family.</text>
</comment>
<dbReference type="PATRIC" id="fig|29290.4.peg.2970"/>
<dbReference type="SUPFAM" id="SSF50486">
    <property type="entry name" value="FMT C-terminal domain-like"/>
    <property type="match status" value="1"/>
</dbReference>
<dbReference type="Pfam" id="PF02911">
    <property type="entry name" value="Formyl_trans_C"/>
    <property type="match status" value="1"/>
</dbReference>
<keyword evidence="3 7" id="KW-0808">Transferase</keyword>
<keyword evidence="8" id="KW-1185">Reference proteome</keyword>
<dbReference type="InterPro" id="IPR002376">
    <property type="entry name" value="Formyl_transf_N"/>
</dbReference>
<dbReference type="InterPro" id="IPR011034">
    <property type="entry name" value="Formyl_transferase-like_C_sf"/>
</dbReference>
<keyword evidence="4" id="KW-0648">Protein biosynthesis</keyword>
<dbReference type="InterPro" id="IPR041711">
    <property type="entry name" value="Met-tRNA-FMT_N"/>
</dbReference>
<evidence type="ECO:0000259" key="5">
    <source>
        <dbReference type="Pfam" id="PF00551"/>
    </source>
</evidence>
<sequence>MVIETESVRHPDVIETLRGLRPDAAVVVAYGEILPREILTLPTRGCINVHPSLLPRYRGAAPIQWAIINGDTTTGVCTMLLDEGMDTGPVFMCLQQPIAEDDTTETLSRQLAQVGARLLLSTLDAIEHNGLTPRPQNGVATTARPLKKEDALINWNLSARDILNLIRGLHPWPGSYTCVNGQRLKVLKATVKDEASGGIEAATVVRQDETGLVVATGCGLLSIDVVQPEGKNAMSAGAYLRGRVRGQGDIVVVG</sequence>
<dbReference type="SUPFAM" id="SSF53328">
    <property type="entry name" value="Formyltransferase"/>
    <property type="match status" value="1"/>
</dbReference>
<feature type="domain" description="Formyl transferase C-terminal" evidence="6">
    <location>
        <begin position="146"/>
        <end position="243"/>
    </location>
</feature>
<evidence type="ECO:0000313" key="8">
    <source>
        <dbReference type="Proteomes" id="UP000033423"/>
    </source>
</evidence>
<evidence type="ECO:0000313" key="7">
    <source>
        <dbReference type="EMBL" id="KJU85572.1"/>
    </source>
</evidence>
<dbReference type="GO" id="GO:0005829">
    <property type="term" value="C:cytosol"/>
    <property type="evidence" value="ECO:0007669"/>
    <property type="project" value="TreeGrafter"/>
</dbReference>
<dbReference type="PANTHER" id="PTHR11138:SF5">
    <property type="entry name" value="METHIONYL-TRNA FORMYLTRANSFERASE, MITOCHONDRIAL"/>
    <property type="match status" value="1"/>
</dbReference>
<dbReference type="NCBIfam" id="TIGR00460">
    <property type="entry name" value="fmt"/>
    <property type="match status" value="1"/>
</dbReference>
<evidence type="ECO:0000256" key="1">
    <source>
        <dbReference type="ARBA" id="ARBA00010699"/>
    </source>
</evidence>
<proteinExistence type="inferred from homology"/>
<dbReference type="InterPro" id="IPR036477">
    <property type="entry name" value="Formyl_transf_N_sf"/>
</dbReference>
<dbReference type="Proteomes" id="UP000033423">
    <property type="component" value="Unassembled WGS sequence"/>
</dbReference>
<reference evidence="7 8" key="1">
    <citation type="submission" date="2015-02" db="EMBL/GenBank/DDBJ databases">
        <title>Single-cell genomics of uncultivated deep-branching MTB reveals a conserved set of magnetosome genes.</title>
        <authorList>
            <person name="Kolinko S."/>
            <person name="Richter M."/>
            <person name="Glockner F.O."/>
            <person name="Brachmann A."/>
            <person name="Schuler D."/>
        </authorList>
    </citation>
    <scope>NUCLEOTIDE SEQUENCE [LARGE SCALE GENOMIC DNA]</scope>
    <source>
        <strain evidence="7">TM-1</strain>
    </source>
</reference>
<dbReference type="Pfam" id="PF00551">
    <property type="entry name" value="Formyl_trans_N"/>
    <property type="match status" value="1"/>
</dbReference>